<dbReference type="Ensembl" id="ENSOART00020050120.1">
    <property type="protein sequence ID" value="ENSOARP00020053601.1"/>
    <property type="gene ID" value="ENSOARG00020018075.2"/>
</dbReference>
<reference evidence="1" key="2">
    <citation type="submission" date="2025-08" db="UniProtKB">
        <authorList>
            <consortium name="Ensembl"/>
        </authorList>
    </citation>
    <scope>IDENTIFICATION</scope>
</reference>
<proteinExistence type="predicted"/>
<evidence type="ECO:0000313" key="1">
    <source>
        <dbReference type="Ensembl" id="ENSOARP00020053601.1"/>
    </source>
</evidence>
<protein>
    <submittedName>
        <fullName evidence="1">Secreted protein of Ly-6 domain 1</fullName>
    </submittedName>
</protein>
<name>A0AC11E3N9_SHEEP</name>
<sequence>MGGSARRRGVGGADSSLQPSSAPLLQMAFTRNIFSGAPWGWGDNQLASGMRGASGELSVPRCRSCAWGHACRRPSGSQAGRNHLSPEHSSGGGKPSASRRPWVTGALPPELPGGWPGRTLLCWFDFPALECFQCDRVNTSGVCVSGGGTCQTQGGQQCFLRKIYEDGTLSYGRQGCSQLCTPMKLFNPSVIVEYKCCHDSPLCNKF</sequence>
<accession>A0AC11E3N9</accession>
<gene>
    <name evidence="1" type="primary">SOLD1</name>
</gene>
<reference evidence="1" key="1">
    <citation type="submission" date="2020-11" db="EMBL/GenBank/DDBJ databases">
        <authorList>
            <person name="Davenport K.M."/>
            <person name="Bickhart D.M."/>
            <person name="Smith T.P.L."/>
            <person name="Murdoch B.M."/>
            <person name="Rosen B.D."/>
        </authorList>
    </citation>
    <scope>NUCLEOTIDE SEQUENCE [LARGE SCALE GENOMIC DNA]</scope>
    <source>
        <strain evidence="1">OAR_USU_Benz2616</strain>
    </source>
</reference>
<reference evidence="1" key="3">
    <citation type="submission" date="2025-09" db="UniProtKB">
        <authorList>
            <consortium name="Ensembl"/>
        </authorList>
    </citation>
    <scope>IDENTIFICATION</scope>
</reference>
<organism evidence="1">
    <name type="scientific">Ovis aries</name>
    <name type="common">Sheep</name>
    <dbReference type="NCBI Taxonomy" id="9940"/>
    <lineage>
        <taxon>Eukaryota</taxon>
        <taxon>Metazoa</taxon>
        <taxon>Chordata</taxon>
        <taxon>Craniata</taxon>
        <taxon>Vertebrata</taxon>
        <taxon>Euteleostomi</taxon>
        <taxon>Mammalia</taxon>
        <taxon>Eutheria</taxon>
        <taxon>Laurasiatheria</taxon>
        <taxon>Artiodactyla</taxon>
        <taxon>Ruminantia</taxon>
        <taxon>Pecora</taxon>
        <taxon>Bovidae</taxon>
        <taxon>Caprinae</taxon>
        <taxon>Ovis</taxon>
    </lineage>
</organism>